<dbReference type="AlphaFoldDB" id="A0A0F8VQ99"/>
<name>A0A0F8VQ99_9ZZZZ</name>
<organism evidence="1">
    <name type="scientific">marine sediment metagenome</name>
    <dbReference type="NCBI Taxonomy" id="412755"/>
    <lineage>
        <taxon>unclassified sequences</taxon>
        <taxon>metagenomes</taxon>
        <taxon>ecological metagenomes</taxon>
    </lineage>
</organism>
<dbReference type="EMBL" id="LAZR01070003">
    <property type="protein sequence ID" value="KKK46543.1"/>
    <property type="molecule type" value="Genomic_DNA"/>
</dbReference>
<comment type="caution">
    <text evidence="1">The sequence shown here is derived from an EMBL/GenBank/DDBJ whole genome shotgun (WGS) entry which is preliminary data.</text>
</comment>
<sequence length="72" mass="8231">MENTWPGGYKHGMYPGEHEAWNANHYPGTRQLCSVCDEPTGRCSEDSMLSEDGKPFCEKCYHLYLKSNKADE</sequence>
<accession>A0A0F8VQ99</accession>
<evidence type="ECO:0008006" key="2">
    <source>
        <dbReference type="Google" id="ProtNLM"/>
    </source>
</evidence>
<gene>
    <name evidence="1" type="ORF">LCGC14_3163760</name>
</gene>
<evidence type="ECO:0000313" key="1">
    <source>
        <dbReference type="EMBL" id="KKK46543.1"/>
    </source>
</evidence>
<proteinExistence type="predicted"/>
<reference evidence="1" key="1">
    <citation type="journal article" date="2015" name="Nature">
        <title>Complex archaea that bridge the gap between prokaryotes and eukaryotes.</title>
        <authorList>
            <person name="Spang A."/>
            <person name="Saw J.H."/>
            <person name="Jorgensen S.L."/>
            <person name="Zaremba-Niedzwiedzka K."/>
            <person name="Martijn J."/>
            <person name="Lind A.E."/>
            <person name="van Eijk R."/>
            <person name="Schleper C."/>
            <person name="Guy L."/>
            <person name="Ettema T.J."/>
        </authorList>
    </citation>
    <scope>NUCLEOTIDE SEQUENCE</scope>
</reference>
<protein>
    <recommendedName>
        <fullName evidence="2">LIM zinc-binding domain-containing protein</fullName>
    </recommendedName>
</protein>